<name>A0A4E0R7U3_FASHE</name>
<evidence type="ECO:0000313" key="3">
    <source>
        <dbReference type="Proteomes" id="UP000230066"/>
    </source>
</evidence>
<dbReference type="AlphaFoldDB" id="A0A4E0R7U3"/>
<protein>
    <submittedName>
        <fullName evidence="2">Uncharacterized protein</fullName>
    </submittedName>
</protein>
<evidence type="ECO:0000256" key="1">
    <source>
        <dbReference type="SAM" id="MobiDB-lite"/>
    </source>
</evidence>
<organism evidence="2 3">
    <name type="scientific">Fasciola hepatica</name>
    <name type="common">Liver fluke</name>
    <dbReference type="NCBI Taxonomy" id="6192"/>
    <lineage>
        <taxon>Eukaryota</taxon>
        <taxon>Metazoa</taxon>
        <taxon>Spiralia</taxon>
        <taxon>Lophotrochozoa</taxon>
        <taxon>Platyhelminthes</taxon>
        <taxon>Trematoda</taxon>
        <taxon>Digenea</taxon>
        <taxon>Plagiorchiida</taxon>
        <taxon>Echinostomata</taxon>
        <taxon>Echinostomatoidea</taxon>
        <taxon>Fasciolidae</taxon>
        <taxon>Fasciola</taxon>
    </lineage>
</organism>
<accession>A0A4E0R7U3</accession>
<comment type="caution">
    <text evidence="2">The sequence shown here is derived from an EMBL/GenBank/DDBJ whole genome shotgun (WGS) entry which is preliminary data.</text>
</comment>
<gene>
    <name evidence="2" type="ORF">D915_006404</name>
</gene>
<feature type="region of interest" description="Disordered" evidence="1">
    <location>
        <begin position="124"/>
        <end position="147"/>
    </location>
</feature>
<reference evidence="2" key="1">
    <citation type="submission" date="2019-03" db="EMBL/GenBank/DDBJ databases">
        <title>Improved annotation for the trematode Fasciola hepatica.</title>
        <authorList>
            <person name="Choi Y.-J."/>
            <person name="Martin J."/>
            <person name="Mitreva M."/>
        </authorList>
    </citation>
    <scope>NUCLEOTIDE SEQUENCE [LARGE SCALE GENOMIC DNA]</scope>
</reference>
<keyword evidence="3" id="KW-1185">Reference proteome</keyword>
<sequence>MFTIFDLTRIECNPLRDKTGAHTRCWLRRINYKTRSRIVAVRSQSLIVPIPLYLSLSLSRPIMNAKLILLWTAVATILVPLIQMNPVQEPHFADATADNATEDHWVYLAKHELDALLANYTDKQDEQWQPEEDLHSSTGKPNEEKKP</sequence>
<dbReference type="EMBL" id="JXXN02002407">
    <property type="protein sequence ID" value="THD22986.1"/>
    <property type="molecule type" value="Genomic_DNA"/>
</dbReference>
<dbReference type="Proteomes" id="UP000230066">
    <property type="component" value="Unassembled WGS sequence"/>
</dbReference>
<evidence type="ECO:0000313" key="2">
    <source>
        <dbReference type="EMBL" id="THD22986.1"/>
    </source>
</evidence>
<proteinExistence type="predicted"/>